<proteinExistence type="predicted"/>
<dbReference type="EMBL" id="LT629740">
    <property type="protein sequence ID" value="SDT56229.1"/>
    <property type="molecule type" value="Genomic_DNA"/>
</dbReference>
<keyword evidence="3" id="KW-1185">Reference proteome</keyword>
<keyword evidence="1" id="KW-0812">Transmembrane</keyword>
<organism evidence="2 3">
    <name type="scientific">Mucilaginibacter mallensis</name>
    <dbReference type="NCBI Taxonomy" id="652787"/>
    <lineage>
        <taxon>Bacteria</taxon>
        <taxon>Pseudomonadati</taxon>
        <taxon>Bacteroidota</taxon>
        <taxon>Sphingobacteriia</taxon>
        <taxon>Sphingobacteriales</taxon>
        <taxon>Sphingobacteriaceae</taxon>
        <taxon>Mucilaginibacter</taxon>
    </lineage>
</organism>
<dbReference type="AlphaFoldDB" id="A0A1H2BEB0"/>
<feature type="transmembrane region" description="Helical" evidence="1">
    <location>
        <begin position="61"/>
        <end position="81"/>
    </location>
</feature>
<dbReference type="OrthoDB" id="649648at2"/>
<feature type="transmembrane region" description="Helical" evidence="1">
    <location>
        <begin position="6"/>
        <end position="22"/>
    </location>
</feature>
<feature type="transmembrane region" description="Helical" evidence="1">
    <location>
        <begin position="29"/>
        <end position="49"/>
    </location>
</feature>
<keyword evidence="1" id="KW-0472">Membrane</keyword>
<evidence type="ECO:0000313" key="3">
    <source>
        <dbReference type="Proteomes" id="UP000199679"/>
    </source>
</evidence>
<accession>A0A1H2BEB0</accession>
<feature type="transmembrane region" description="Helical" evidence="1">
    <location>
        <begin position="90"/>
        <end position="111"/>
    </location>
</feature>
<evidence type="ECO:0008006" key="4">
    <source>
        <dbReference type="Google" id="ProtNLM"/>
    </source>
</evidence>
<evidence type="ECO:0000313" key="2">
    <source>
        <dbReference type="EMBL" id="SDT56229.1"/>
    </source>
</evidence>
<feature type="transmembrane region" description="Helical" evidence="1">
    <location>
        <begin position="117"/>
        <end position="140"/>
    </location>
</feature>
<dbReference type="RefSeq" id="WP_091377279.1">
    <property type="nucleotide sequence ID" value="NZ_LT629740.1"/>
</dbReference>
<protein>
    <recommendedName>
        <fullName evidence="4">YhhN-like protein</fullName>
    </recommendedName>
</protein>
<dbReference type="STRING" id="652787.SAMN05216490_4055"/>
<sequence length="218" mass="25779">MIFLTFNTITELLCLLAAVLFLSKDKDPAWRLAIIYMALTCLGECTGIYVRRCLHQPNYPVYNTLLLFECAYLSFFFKCLFRSLGKNSNWLLAWFPLFFAVYIVELCYVHPADFADTTASFMSVFFVLLSLYFYYLLITGEKLLELWSYPEFWWASGALFFYFGSTVCNTFFNYLSQDRIAVFNHSIRYLVFNLLNLILYGCWSYAFLCRYRQRNSLT</sequence>
<reference evidence="2 3" key="1">
    <citation type="submission" date="2016-10" db="EMBL/GenBank/DDBJ databases">
        <authorList>
            <person name="de Groot N.N."/>
        </authorList>
    </citation>
    <scope>NUCLEOTIDE SEQUENCE [LARGE SCALE GENOMIC DNA]</scope>
    <source>
        <strain evidence="2 3">MP1X4</strain>
    </source>
</reference>
<dbReference type="Proteomes" id="UP000199679">
    <property type="component" value="Chromosome I"/>
</dbReference>
<evidence type="ECO:0000256" key="1">
    <source>
        <dbReference type="SAM" id="Phobius"/>
    </source>
</evidence>
<gene>
    <name evidence="2" type="ORF">SAMN05216490_4055</name>
</gene>
<feature type="transmembrane region" description="Helical" evidence="1">
    <location>
        <begin position="187"/>
        <end position="208"/>
    </location>
</feature>
<name>A0A1H2BEB0_MUCMA</name>
<feature type="transmembrane region" description="Helical" evidence="1">
    <location>
        <begin position="152"/>
        <end position="175"/>
    </location>
</feature>
<keyword evidence="1" id="KW-1133">Transmembrane helix</keyword>